<dbReference type="InterPro" id="IPR050416">
    <property type="entry name" value="FAD-linked_Oxidoreductase"/>
</dbReference>
<keyword evidence="4" id="KW-0560">Oxidoreductase</keyword>
<reference evidence="7 8" key="1">
    <citation type="journal article" date="2014" name="BMC Genomics">
        <title>Genome and secretome analysis of the hemibiotrophic fungal pathogen, Moniliophthora roreri, which causes frosty pod rot disease of cacao: mechanisms of the biotrophic and necrotrophic phases.</title>
        <authorList>
            <person name="Meinhardt L.W."/>
            <person name="Costa G.G.L."/>
            <person name="Thomazella D.P.T."/>
            <person name="Teixeira P.J.P.L."/>
            <person name="Carazzolle M.F."/>
            <person name="Schuster S.C."/>
            <person name="Carlson J.E."/>
            <person name="Guiltinan M.J."/>
            <person name="Mieczkowski P."/>
            <person name="Farmer A."/>
            <person name="Ramaraj T."/>
            <person name="Crozier J."/>
            <person name="Davis R.E."/>
            <person name="Shao J."/>
            <person name="Melnick R.L."/>
            <person name="Pereira G.A.G."/>
            <person name="Bailey B.A."/>
        </authorList>
    </citation>
    <scope>NUCLEOTIDE SEQUENCE [LARGE SCALE GENOMIC DNA]</scope>
    <source>
        <strain evidence="7 8">MCA 2997</strain>
    </source>
</reference>
<evidence type="ECO:0000313" key="8">
    <source>
        <dbReference type="Proteomes" id="UP000017559"/>
    </source>
</evidence>
<feature type="chain" id="PRO_5004711991" evidence="5">
    <location>
        <begin position="19"/>
        <end position="501"/>
    </location>
</feature>
<dbReference type="PROSITE" id="PS51387">
    <property type="entry name" value="FAD_PCMH"/>
    <property type="match status" value="1"/>
</dbReference>
<dbReference type="Proteomes" id="UP000017559">
    <property type="component" value="Unassembled WGS sequence"/>
</dbReference>
<name>V2WXQ5_MONRO</name>
<dbReference type="InterPro" id="IPR016166">
    <property type="entry name" value="FAD-bd_PCMH"/>
</dbReference>
<keyword evidence="5" id="KW-0732">Signal</keyword>
<keyword evidence="8" id="KW-1185">Reference proteome</keyword>
<dbReference type="GO" id="GO:0016491">
    <property type="term" value="F:oxidoreductase activity"/>
    <property type="evidence" value="ECO:0007669"/>
    <property type="project" value="UniProtKB-KW"/>
</dbReference>
<evidence type="ECO:0000256" key="2">
    <source>
        <dbReference type="ARBA" id="ARBA00022630"/>
    </source>
</evidence>
<dbReference type="HOGENOM" id="CLU_018354_1_2_1"/>
<dbReference type="Gene3D" id="3.30.465.10">
    <property type="match status" value="1"/>
</dbReference>
<dbReference type="InterPro" id="IPR006094">
    <property type="entry name" value="Oxid_FAD_bind_N"/>
</dbReference>
<dbReference type="InterPro" id="IPR036318">
    <property type="entry name" value="FAD-bd_PCMH-like_sf"/>
</dbReference>
<comment type="caution">
    <text evidence="7">The sequence shown here is derived from an EMBL/GenBank/DDBJ whole genome shotgun (WGS) entry which is preliminary data.</text>
</comment>
<keyword evidence="2" id="KW-0285">Flavoprotein</keyword>
<dbReference type="GO" id="GO:0071949">
    <property type="term" value="F:FAD binding"/>
    <property type="evidence" value="ECO:0007669"/>
    <property type="project" value="InterPro"/>
</dbReference>
<evidence type="ECO:0000259" key="6">
    <source>
        <dbReference type="PROSITE" id="PS51387"/>
    </source>
</evidence>
<feature type="signal peptide" evidence="5">
    <location>
        <begin position="1"/>
        <end position="18"/>
    </location>
</feature>
<dbReference type="InterPro" id="IPR016169">
    <property type="entry name" value="FAD-bd_PCMH_sub2"/>
</dbReference>
<sequence length="501" mass="55398">MWARALFVFIISAVAVKSEHNPQEVLRANTDNAVEKCCSDLTQRWPTLVSFTDEGSHYYAVQQAEQQPRCRFTPLSSQHVSTVVGLLSQNSCRFAVRSGGHGLWAGMSNIDNGVVIDLTKMRGVEIKPEQNMVMLEPGSTWEEVYRALERWNITVGGGRVSSVGVGGFMMGGGISFLSYEQGFASDNVINYEIVLSDGTIVNANANSHPDLYWALKLGSTNYGIVTRFDMFTSPLSSKISAGVQVFDLSKDVQGLLLEKWFSYIDNLSSDTKEAAWVFLAPKSQQIGLVRANLESELLPYPSITPVTDTTQLLSLADFTKSIEAIAGLGKRTSWYTITILADLALMDDSFSLMQDASGTFEKSGAELYCTVQPISRGFIAASRDNPVHSVLAEQDGDLVLTIWGALWDDPAQDTLVGEALVKFGESVEGMARQRGLLNEFVYLNYAHEHQKVYERSISREKLARMVRIKEKYDKGDVFGRLWQGGYKLPKSSSDGGHRTEL</sequence>
<dbReference type="PANTHER" id="PTHR42973">
    <property type="entry name" value="BINDING OXIDOREDUCTASE, PUTATIVE (AFU_ORTHOLOGUE AFUA_1G17690)-RELATED"/>
    <property type="match status" value="1"/>
</dbReference>
<evidence type="ECO:0000256" key="3">
    <source>
        <dbReference type="ARBA" id="ARBA00022827"/>
    </source>
</evidence>
<dbReference type="KEGG" id="mrr:Moror_5019"/>
<comment type="similarity">
    <text evidence="1">Belongs to the oxygen-dependent FAD-linked oxidoreductase family.</text>
</comment>
<organism evidence="7 8">
    <name type="scientific">Moniliophthora roreri (strain MCA 2997)</name>
    <name type="common">Cocoa frosty pod rot fungus</name>
    <name type="synonym">Crinipellis roreri</name>
    <dbReference type="NCBI Taxonomy" id="1381753"/>
    <lineage>
        <taxon>Eukaryota</taxon>
        <taxon>Fungi</taxon>
        <taxon>Dikarya</taxon>
        <taxon>Basidiomycota</taxon>
        <taxon>Agaricomycotina</taxon>
        <taxon>Agaricomycetes</taxon>
        <taxon>Agaricomycetidae</taxon>
        <taxon>Agaricales</taxon>
        <taxon>Marasmiineae</taxon>
        <taxon>Marasmiaceae</taxon>
        <taxon>Moniliophthora</taxon>
    </lineage>
</organism>
<evidence type="ECO:0000256" key="1">
    <source>
        <dbReference type="ARBA" id="ARBA00005466"/>
    </source>
</evidence>
<feature type="domain" description="FAD-binding PCMH-type" evidence="6">
    <location>
        <begin position="64"/>
        <end position="235"/>
    </location>
</feature>
<dbReference type="AlphaFoldDB" id="V2WXQ5"/>
<evidence type="ECO:0000313" key="7">
    <source>
        <dbReference type="EMBL" id="ESK86352.1"/>
    </source>
</evidence>
<gene>
    <name evidence="7" type="ORF">Moror_5019</name>
</gene>
<dbReference type="OrthoDB" id="2151789at2759"/>
<protein>
    <submittedName>
        <fullName evidence="7">Fad binding domain-containing protein</fullName>
    </submittedName>
</protein>
<dbReference type="EMBL" id="AWSO01000944">
    <property type="protein sequence ID" value="ESK86352.1"/>
    <property type="molecule type" value="Genomic_DNA"/>
</dbReference>
<evidence type="ECO:0000256" key="5">
    <source>
        <dbReference type="SAM" id="SignalP"/>
    </source>
</evidence>
<evidence type="ECO:0000256" key="4">
    <source>
        <dbReference type="ARBA" id="ARBA00023002"/>
    </source>
</evidence>
<keyword evidence="3" id="KW-0274">FAD</keyword>
<dbReference type="Pfam" id="PF01565">
    <property type="entry name" value="FAD_binding_4"/>
    <property type="match status" value="1"/>
</dbReference>
<dbReference type="SUPFAM" id="SSF56176">
    <property type="entry name" value="FAD-binding/transporter-associated domain-like"/>
    <property type="match status" value="1"/>
</dbReference>
<proteinExistence type="inferred from homology"/>
<dbReference type="PANTHER" id="PTHR42973:SF53">
    <property type="entry name" value="FAD-BINDING PCMH-TYPE DOMAIN-CONTAINING PROTEIN-RELATED"/>
    <property type="match status" value="1"/>
</dbReference>
<accession>V2WXQ5</accession>